<name>A0ABT9PCX3_9ACTN</name>
<proteinExistence type="predicted"/>
<evidence type="ECO:0000313" key="5">
    <source>
        <dbReference type="Proteomes" id="UP001235712"/>
    </source>
</evidence>
<dbReference type="InterPro" id="IPR016181">
    <property type="entry name" value="Acyl_CoA_acyltransferase"/>
</dbReference>
<comment type="caution">
    <text evidence="4">The sequence shown here is derived from an EMBL/GenBank/DDBJ whole genome shotgun (WGS) entry which is preliminary data.</text>
</comment>
<dbReference type="SUPFAM" id="SSF55729">
    <property type="entry name" value="Acyl-CoA N-acyltransferases (Nat)"/>
    <property type="match status" value="1"/>
</dbReference>
<dbReference type="PROSITE" id="PS51186">
    <property type="entry name" value="GNAT"/>
    <property type="match status" value="1"/>
</dbReference>
<accession>A0ABT9PCX3</accession>
<reference evidence="4 5" key="1">
    <citation type="submission" date="2023-07" db="EMBL/GenBank/DDBJ databases">
        <title>Sequencing the genomes of 1000 actinobacteria strains.</title>
        <authorList>
            <person name="Klenk H.-P."/>
        </authorList>
    </citation>
    <scope>NUCLEOTIDE SEQUENCE [LARGE SCALE GENOMIC DNA]</scope>
    <source>
        <strain evidence="4 5">DSM 44388</strain>
    </source>
</reference>
<evidence type="ECO:0000256" key="2">
    <source>
        <dbReference type="ARBA" id="ARBA00023315"/>
    </source>
</evidence>
<sequence>MTWQTGKSVPELIGAAEGLWAQDPAVNTILLTLTSNAQAPHTGGWWSETDGTVTGSYLRSTIETVLLGAMPAGVARVLAAHLADVRVRAVQGPRESVEEFSAVRERVTGARRDRQIAMALHRLGTLTPPRPRPAGSPRPAGPHDRTLLLGWFDAFGRETHTPVDLPAAVDDRLASGSLLIWEHDGRPVSLAGSTGPHRGSSRIISVYTPPALRGNGFAGGVVTASVEAALARGAAGVVLFTDLDNPTSNALYRRLGFERAGDFLQVQYDS</sequence>
<dbReference type="Pfam" id="PF00583">
    <property type="entry name" value="Acetyltransf_1"/>
    <property type="match status" value="1"/>
</dbReference>
<evidence type="ECO:0000256" key="1">
    <source>
        <dbReference type="ARBA" id="ARBA00022679"/>
    </source>
</evidence>
<dbReference type="InterPro" id="IPR050832">
    <property type="entry name" value="Bact_Acetyltransf"/>
</dbReference>
<dbReference type="PANTHER" id="PTHR43877">
    <property type="entry name" value="AMINOALKYLPHOSPHONATE N-ACETYLTRANSFERASE-RELATED-RELATED"/>
    <property type="match status" value="1"/>
</dbReference>
<keyword evidence="1" id="KW-0808">Transferase</keyword>
<dbReference type="InterPro" id="IPR000182">
    <property type="entry name" value="GNAT_dom"/>
</dbReference>
<gene>
    <name evidence="4" type="ORF">J2S57_006305</name>
</gene>
<keyword evidence="2" id="KW-0012">Acyltransferase</keyword>
<dbReference type="RefSeq" id="WP_307249622.1">
    <property type="nucleotide sequence ID" value="NZ_JAUSQZ010000001.1"/>
</dbReference>
<keyword evidence="5" id="KW-1185">Reference proteome</keyword>
<evidence type="ECO:0000313" key="4">
    <source>
        <dbReference type="EMBL" id="MDP9830556.1"/>
    </source>
</evidence>
<dbReference type="EMBL" id="JAUSQZ010000001">
    <property type="protein sequence ID" value="MDP9830556.1"/>
    <property type="molecule type" value="Genomic_DNA"/>
</dbReference>
<dbReference type="Proteomes" id="UP001235712">
    <property type="component" value="Unassembled WGS sequence"/>
</dbReference>
<organism evidence="4 5">
    <name type="scientific">Kineosporia succinea</name>
    <dbReference type="NCBI Taxonomy" id="84632"/>
    <lineage>
        <taxon>Bacteria</taxon>
        <taxon>Bacillati</taxon>
        <taxon>Actinomycetota</taxon>
        <taxon>Actinomycetes</taxon>
        <taxon>Kineosporiales</taxon>
        <taxon>Kineosporiaceae</taxon>
        <taxon>Kineosporia</taxon>
    </lineage>
</organism>
<dbReference type="Gene3D" id="3.40.630.30">
    <property type="match status" value="1"/>
</dbReference>
<evidence type="ECO:0000259" key="3">
    <source>
        <dbReference type="PROSITE" id="PS51186"/>
    </source>
</evidence>
<feature type="domain" description="N-acetyltransferase" evidence="3">
    <location>
        <begin position="135"/>
        <end position="270"/>
    </location>
</feature>
<protein>
    <submittedName>
        <fullName evidence="4">Ribosomal protein S18 acetylase RimI-like enzyme</fullName>
    </submittedName>
</protein>